<dbReference type="PANTHER" id="PTHR31084">
    <property type="entry name" value="ALPHA-L-FUCOSIDASE 2"/>
    <property type="match status" value="1"/>
</dbReference>
<dbReference type="EC" id="3.2.1.51" evidence="2"/>
<dbReference type="Gene3D" id="1.50.10.10">
    <property type="match status" value="1"/>
</dbReference>
<evidence type="ECO:0000259" key="1">
    <source>
        <dbReference type="PROSITE" id="PS50022"/>
    </source>
</evidence>
<dbReference type="InterPro" id="IPR012341">
    <property type="entry name" value="6hp_glycosidase-like_sf"/>
</dbReference>
<dbReference type="Pfam" id="PF21307">
    <property type="entry name" value="Glyco_hydro_95_C"/>
    <property type="match status" value="1"/>
</dbReference>
<dbReference type="InterPro" id="IPR054363">
    <property type="entry name" value="GH95_cat"/>
</dbReference>
<evidence type="ECO:0000313" key="2">
    <source>
        <dbReference type="EMBL" id="ADU35647.1"/>
    </source>
</evidence>
<dbReference type="PANTHER" id="PTHR31084:SF3">
    <property type="entry name" value="ALPHA-FUCOSIDASE A"/>
    <property type="match status" value="1"/>
</dbReference>
<protein>
    <submittedName>
        <fullName evidence="2">Alpha-L-fucosidase</fullName>
        <ecNumber evidence="2">3.2.1.51</ecNumber>
    </submittedName>
</protein>
<dbReference type="Gene3D" id="2.60.120.260">
    <property type="entry name" value="Galactose-binding domain-like"/>
    <property type="match status" value="1"/>
</dbReference>
<dbReference type="Pfam" id="PF14498">
    <property type="entry name" value="Glyco_hyd_65N_2"/>
    <property type="match status" value="2"/>
</dbReference>
<reference evidence="2 3" key="2">
    <citation type="journal article" date="2013" name="Genome Announc.">
        <title>Genome of the Root-Associated Plant Growth-Promoting Bacterium Variovorax paradoxus Strain EPS.</title>
        <authorList>
            <person name="Han J.I."/>
            <person name="Spain J.C."/>
            <person name="Leadbetter J.R."/>
            <person name="Ovchinnikova G."/>
            <person name="Goodwin L.A."/>
            <person name="Han C.S."/>
            <person name="Woyke T."/>
            <person name="Davenport K.W."/>
            <person name="Orwin P.M."/>
        </authorList>
    </citation>
    <scope>NUCLEOTIDE SEQUENCE [LARGE SCALE GENOMIC DNA]</scope>
    <source>
        <strain evidence="2 3">EPS</strain>
    </source>
</reference>
<dbReference type="EMBL" id="CP002417">
    <property type="protein sequence ID" value="ADU35647.1"/>
    <property type="molecule type" value="Genomic_DNA"/>
</dbReference>
<name>E6V1J1_VARPE</name>
<dbReference type="GO" id="GO:0005975">
    <property type="term" value="P:carbohydrate metabolic process"/>
    <property type="evidence" value="ECO:0007669"/>
    <property type="project" value="InterPro"/>
</dbReference>
<dbReference type="SUPFAM" id="SSF48208">
    <property type="entry name" value="Six-hairpin glycosidases"/>
    <property type="match status" value="1"/>
</dbReference>
<dbReference type="PROSITE" id="PS51257">
    <property type="entry name" value="PROKAR_LIPOPROTEIN"/>
    <property type="match status" value="1"/>
</dbReference>
<feature type="domain" description="F5/8 type C" evidence="1">
    <location>
        <begin position="150"/>
        <end position="299"/>
    </location>
</feature>
<dbReference type="Gene3D" id="2.70.98.50">
    <property type="entry name" value="putative glycoside hydrolase family protein from bacillus halodurans"/>
    <property type="match status" value="1"/>
</dbReference>
<dbReference type="eggNOG" id="COG4733">
    <property type="taxonomic scope" value="Bacteria"/>
</dbReference>
<sequence>MEAPRNPQDLRRRALLKLSGAVSMLPVLQACGGGGGANGSAVAGGPAAGSGTTASSALAAGEVAALFAPAAIASRALWYDSAATDWESQALPIGNARLGAMLFGGAFNERIQFNEQSLWGGVNNYDNALAGKNDDAFDTSVTGFGSYRAFGDIALAFSGGTALPQVTWPAPQGTASASEGVAKSVDGSSGTKWCIDGPGALVLWQAELPQAAAVSAYTLTSANDVPARDPQQWTFSGSNDGAAWTALDTRSLPAPFESRAQAKAFTFTNTAAFRFYRFAFVPKAGVSHFQVAEIALAGVDLKPGAEAATTGYRRTLDLGTGVHTTEFSTSGRKIVREAFASKVADVMVFRYTASDSRAFSGTLTLTSMQGATATADAATGQVSFSGAMANSLKYACAVQVVKEDGQLAVSGNALSFDQCTSLTLLVDARTDYKLDYAAGWRSTDPAPRVQAALAAAASKTYAALRQAHVADFGAVMSRASVTWGNSDAAVVGLTTRQRLERYAGGAADPGLEQAMFDYGRYLLVSSSRQGGLPANLQGLWNNSNSPAWASDYHTNINVQMNYWGAESTGLPDCHTPLVDFVSQVAGPSRIATRNAFGANTRGWTARTSQSIFGGNAWNWNNVSSAWYAQHLYEHFAFTQDLNYLRNTAYPMLKEICQFWEDRLKLRADGLLVAPNGWSPEHGPTEDGVMYDQQIIWDLFQNYLDAARTLNVDAAYQTTVAGMQAKLAPNKIGKWGQLQEWQGDIDDPKDHHRHTSHLFAVYPGRQVTPAKTPAFAAAALVSLKARCGEVAGQPFTASMVTGDSRRSWTWPWRCALFARLGDAGRAQTMLRGLLTYNTLQNLFCNHPPFQMDGNFGISGALTEMLLQSHEGVIVLLPACPDDWKAAGAFNGLRARGGYRVSCVWKNGVVTSYEIVADKARDKKPVRVRINGEERDVTPT</sequence>
<dbReference type="InterPro" id="IPR049053">
    <property type="entry name" value="AFCA-like_C"/>
</dbReference>
<gene>
    <name evidence="2" type="ordered locus">Varpa_1431</name>
</gene>
<dbReference type="SUPFAM" id="SSF49785">
    <property type="entry name" value="Galactose-binding domain-like"/>
    <property type="match status" value="1"/>
</dbReference>
<dbReference type="Proteomes" id="UP000008917">
    <property type="component" value="Chromosome"/>
</dbReference>
<reference evidence="3" key="1">
    <citation type="submission" date="2010-12" db="EMBL/GenBank/DDBJ databases">
        <title>Complete sequence of Variovorax paradoxus EPS.</title>
        <authorList>
            <consortium name="US DOE Joint Genome Institute"/>
            <person name="Lucas S."/>
            <person name="Copeland A."/>
            <person name="Lapidus A."/>
            <person name="Cheng J.-F."/>
            <person name="Goodwin L."/>
            <person name="Pitluck S."/>
            <person name="Teshima H."/>
            <person name="Detter J.C."/>
            <person name="Han C."/>
            <person name="Tapia R."/>
            <person name="Land M."/>
            <person name="Hauser L."/>
            <person name="Kyrpides N."/>
            <person name="Ivanova N."/>
            <person name="Ovchinnikova G."/>
            <person name="Orwin P."/>
            <person name="Han J.-I.G."/>
            <person name="Woyke T."/>
        </authorList>
    </citation>
    <scope>NUCLEOTIDE SEQUENCE [LARGE SCALE GENOMIC DNA]</scope>
    <source>
        <strain evidence="3">EPS</strain>
    </source>
</reference>
<proteinExistence type="predicted"/>
<dbReference type="STRING" id="595537.Varpa_1431"/>
<dbReference type="eggNOG" id="COG1554">
    <property type="taxonomic scope" value="Bacteria"/>
</dbReference>
<dbReference type="HOGENOM" id="CLU_004617_2_0_4"/>
<dbReference type="AlphaFoldDB" id="E6V1J1"/>
<dbReference type="InterPro" id="IPR000421">
    <property type="entry name" value="FA58C"/>
</dbReference>
<dbReference type="GO" id="GO:0004560">
    <property type="term" value="F:alpha-L-fucosidase activity"/>
    <property type="evidence" value="ECO:0007669"/>
    <property type="project" value="UniProtKB-EC"/>
</dbReference>
<dbReference type="Pfam" id="PF22124">
    <property type="entry name" value="Glyco_hydro_95_cat"/>
    <property type="match status" value="1"/>
</dbReference>
<keyword evidence="2" id="KW-0326">Glycosidase</keyword>
<dbReference type="RefSeq" id="WP_013539890.1">
    <property type="nucleotide sequence ID" value="NC_014931.1"/>
</dbReference>
<dbReference type="KEGG" id="vpe:Varpa_1431"/>
<dbReference type="PROSITE" id="PS50022">
    <property type="entry name" value="FA58C_3"/>
    <property type="match status" value="1"/>
</dbReference>
<dbReference type="InterPro" id="IPR027414">
    <property type="entry name" value="GH95_N_dom"/>
</dbReference>
<dbReference type="InterPro" id="IPR008928">
    <property type="entry name" value="6-hairpin_glycosidase_sf"/>
</dbReference>
<evidence type="ECO:0000313" key="3">
    <source>
        <dbReference type="Proteomes" id="UP000008917"/>
    </source>
</evidence>
<dbReference type="InterPro" id="IPR008979">
    <property type="entry name" value="Galactose-bd-like_sf"/>
</dbReference>
<accession>E6V1J1</accession>
<keyword evidence="2" id="KW-0378">Hydrolase</keyword>
<organism evidence="2 3">
    <name type="scientific">Variovorax paradoxus (strain EPS)</name>
    <dbReference type="NCBI Taxonomy" id="595537"/>
    <lineage>
        <taxon>Bacteria</taxon>
        <taxon>Pseudomonadati</taxon>
        <taxon>Pseudomonadota</taxon>
        <taxon>Betaproteobacteria</taxon>
        <taxon>Burkholderiales</taxon>
        <taxon>Comamonadaceae</taxon>
        <taxon>Variovorax</taxon>
    </lineage>
</organism>